<name>Q1PXL0_KUEST</name>
<reference evidence="1" key="2">
    <citation type="submission" date="2006-01" db="EMBL/GenBank/DDBJ databases">
        <authorList>
            <person name="Genoscope"/>
        </authorList>
    </citation>
    <scope>NUCLEOTIDE SEQUENCE</scope>
</reference>
<dbReference type="AlphaFoldDB" id="Q1PXL0"/>
<organism evidence="1">
    <name type="scientific">Kuenenia stuttgartiensis</name>
    <dbReference type="NCBI Taxonomy" id="174633"/>
    <lineage>
        <taxon>Bacteria</taxon>
        <taxon>Pseudomonadati</taxon>
        <taxon>Planctomycetota</taxon>
        <taxon>Candidatus Brocadiia</taxon>
        <taxon>Candidatus Brocadiales</taxon>
        <taxon>Candidatus Brocadiaceae</taxon>
        <taxon>Candidatus Kuenenia</taxon>
    </lineage>
</organism>
<sequence>MKSFSFLKWREIVLRNYVFFYLISRFKIVCNKHLFSSIGATAINNILHDKSGYY</sequence>
<gene>
    <name evidence="1" type="ORF">kustc1215</name>
</gene>
<reference evidence="1" key="1">
    <citation type="journal article" date="2006" name="Nature">
        <title>Deciphering the evolution and metabolism of an anammox bacterium from a community genome.</title>
        <authorList>
            <person name="Strous M."/>
            <person name="Pelletier E."/>
            <person name="Mangenot S."/>
            <person name="Rattei T."/>
            <person name="Lehner A."/>
            <person name="Taylor M.W."/>
            <person name="Horn M."/>
            <person name="Daims H."/>
            <person name="Bartol-Mavel D."/>
            <person name="Wincker P."/>
            <person name="Barbe V."/>
            <person name="Fonknechten N."/>
            <person name="Vallenet D."/>
            <person name="Segurens B."/>
            <person name="Schenowitz-Truong C."/>
            <person name="Medigue C."/>
            <person name="Collingro A."/>
            <person name="Snel B."/>
            <person name="Dutilh B.E."/>
            <person name="OpDenCamp H.J.M."/>
            <person name="vanDerDrift C."/>
            <person name="Cirpus I."/>
            <person name="vanDePas-Schoonen K.T."/>
            <person name="Harhangi H.R."/>
            <person name="vanNiftrik L."/>
            <person name="Schmid M."/>
            <person name="Keltjens J."/>
            <person name="vanDeVossenberg J."/>
            <person name="Kartal B."/>
            <person name="Meier H."/>
            <person name="Frishman D."/>
            <person name="Huynen M.A."/>
            <person name="Mewes H."/>
            <person name="Weissenbach J."/>
            <person name="Jetten M.S.M."/>
            <person name="Wagner M."/>
            <person name="LePaslier D."/>
        </authorList>
    </citation>
    <scope>NUCLEOTIDE SEQUENCE</scope>
</reference>
<evidence type="ECO:0000313" key="1">
    <source>
        <dbReference type="EMBL" id="CAJ71960.1"/>
    </source>
</evidence>
<proteinExistence type="predicted"/>
<accession>Q1PXL0</accession>
<dbReference type="EMBL" id="CT573073">
    <property type="protein sequence ID" value="CAJ71960.1"/>
    <property type="molecule type" value="Genomic_DNA"/>
</dbReference>
<protein>
    <submittedName>
        <fullName evidence="1">Uncharacterized protein</fullName>
    </submittedName>
</protein>